<dbReference type="InterPro" id="IPR010156">
    <property type="entry name" value="CRISPR-assoc_prot_Cas6"/>
</dbReference>
<dbReference type="EMBL" id="LQYT01000042">
    <property type="protein sequence ID" value="KYD19352.1"/>
    <property type="molecule type" value="Genomic_DNA"/>
</dbReference>
<dbReference type="GO" id="GO:0016788">
    <property type="term" value="F:hydrolase activity, acting on ester bonds"/>
    <property type="evidence" value="ECO:0007669"/>
    <property type="project" value="InterPro"/>
</dbReference>
<dbReference type="STRING" id="301148.B4135_2083"/>
<dbReference type="NCBIfam" id="TIGR01877">
    <property type="entry name" value="cas_cas6"/>
    <property type="match status" value="1"/>
</dbReference>
<comment type="caution">
    <text evidence="3">The sequence shown here is derived from an EMBL/GenBank/DDBJ whole genome shotgun (WGS) entry which is preliminary data.</text>
</comment>
<dbReference type="GO" id="GO:0051607">
    <property type="term" value="P:defense response to virus"/>
    <property type="evidence" value="ECO:0007669"/>
    <property type="project" value="UniProtKB-KW"/>
</dbReference>
<protein>
    <recommendedName>
        <fullName evidence="2">CRISPR associated protein Cas6 C-terminal domain-containing protein</fullName>
    </recommendedName>
</protein>
<dbReference type="InterPro" id="IPR049435">
    <property type="entry name" value="Cas_Cas6_C"/>
</dbReference>
<feature type="domain" description="CRISPR associated protein Cas6 C-terminal" evidence="2">
    <location>
        <begin position="116"/>
        <end position="233"/>
    </location>
</feature>
<evidence type="ECO:0000259" key="2">
    <source>
        <dbReference type="Pfam" id="PF01881"/>
    </source>
</evidence>
<dbReference type="InterPro" id="IPR045747">
    <property type="entry name" value="CRISPR-assoc_prot_Cas6_N_sf"/>
</dbReference>
<evidence type="ECO:0000256" key="1">
    <source>
        <dbReference type="ARBA" id="ARBA00023118"/>
    </source>
</evidence>
<dbReference type="PANTHER" id="PTHR36984">
    <property type="entry name" value="CRISPR-ASSOCIATED ENDORIBONUCLEASE CAS6 1"/>
    <property type="match status" value="1"/>
</dbReference>
<reference evidence="3 4" key="1">
    <citation type="submission" date="2016-01" db="EMBL/GenBank/DDBJ databases">
        <title>Draft Genome Sequences of Seven Thermophilic Sporeformers Isolated from Foods.</title>
        <authorList>
            <person name="Berendsen E.M."/>
            <person name="Wells-Bennik M.H."/>
            <person name="Krawcyk A.O."/>
            <person name="De Jong A."/>
            <person name="Holsappel S."/>
            <person name="Eijlander R.T."/>
            <person name="Kuipers O.P."/>
        </authorList>
    </citation>
    <scope>NUCLEOTIDE SEQUENCE [LARGE SCALE GENOMIC DNA]</scope>
    <source>
        <strain evidence="3 4">B4135</strain>
    </source>
</reference>
<dbReference type="OrthoDB" id="45555at2"/>
<dbReference type="AlphaFoldDB" id="A0A150M569"/>
<dbReference type="PANTHER" id="PTHR36984:SF3">
    <property type="entry name" value="CRISPR-ASSOCIATED ENDORIBONUCLEASE CAS6"/>
    <property type="match status" value="1"/>
</dbReference>
<name>A0A150M569_9BACI</name>
<evidence type="ECO:0000313" key="3">
    <source>
        <dbReference type="EMBL" id="KYD19352.1"/>
    </source>
</evidence>
<evidence type="ECO:0000313" key="4">
    <source>
        <dbReference type="Proteomes" id="UP000075683"/>
    </source>
</evidence>
<dbReference type="Gene3D" id="3.30.70.1900">
    <property type="match status" value="1"/>
</dbReference>
<dbReference type="CDD" id="cd21140">
    <property type="entry name" value="Cas6_I-like"/>
    <property type="match status" value="1"/>
</dbReference>
<dbReference type="RefSeq" id="WP_061568888.1">
    <property type="nucleotide sequence ID" value="NZ_LQYT01000042.1"/>
</dbReference>
<dbReference type="Gene3D" id="3.30.70.1890">
    <property type="match status" value="1"/>
</dbReference>
<dbReference type="Proteomes" id="UP000075683">
    <property type="component" value="Unassembled WGS sequence"/>
</dbReference>
<gene>
    <name evidence="3" type="ORF">B4135_2083</name>
</gene>
<proteinExistence type="predicted"/>
<organism evidence="3 4">
    <name type="scientific">Caldibacillus debilis</name>
    <dbReference type="NCBI Taxonomy" id="301148"/>
    <lineage>
        <taxon>Bacteria</taxon>
        <taxon>Bacillati</taxon>
        <taxon>Bacillota</taxon>
        <taxon>Bacilli</taxon>
        <taxon>Bacillales</taxon>
        <taxon>Bacillaceae</taxon>
        <taxon>Caldibacillus</taxon>
    </lineage>
</organism>
<keyword evidence="1" id="KW-0051">Antiviral defense</keyword>
<dbReference type="Pfam" id="PF01881">
    <property type="entry name" value="Cas_Cas6_C"/>
    <property type="match status" value="1"/>
</dbReference>
<accession>A0A150M569</accession>
<sequence length="243" mass="28064">MRVQLAFQIDELPIGYRLGVLSIIKEMIKNGSTAYYEQIFETGKHQIKPFGYSTYIKNLKIDGNKIFGDELIVTVSSSSYEWMMHLINGSHKKKDYQYKNYRFYLKSKRLLPKVNISDPVVTFSTKSPILLERKEKGPVLSTDSLFEKEFQYISGLIIEGLADRKPYAPIRVLKAAMTKQVIKENLHQSEDRFIYLTANKGIIQLEGHPDDLQVLYDNGVSFRRSLGLGLLEVEEVKSESWKR</sequence>